<sequence length="695" mass="77577">MPRNEPSAPESSDDGRRPTKARQTSTERELLACSVVVLLVSALVVAAALVSGQWSANRVRVCHTTDCQRHATELTRRLVSTADPCDDWSSFVCSAWRSEHPGAESALEDAAMHWSSRMANLVPEQVYSPSEARKAVHAIVACLDRSRENATESTQTLLKFLDRRTQDANATSYHRNSSDQSTVAVASLFAEVLDYAVNWMVPLLFNAALLSLHGPPRERVIVLFPSELVPVWIKVINEQRVYGTYDSTWKYISDTIAGRATHFDLNSGAVIAEDVLSSLHNATLFEPESPVVVTIGKLGETLGLPPGKSLVQAFRDTFVVSPEIDEADMVLVSHRGLMVAISSLVSAHGADALIAFVRWWVLVIVGFLADSSSISERASDRDVNEVMTLVCTTEVEATYGFALNMADQENFDEEELDGLREALENVKTTLVQGISRLIYLEDRAKETITAHLKSLKTELWADSDNLKEGNESYPTFADFPVAEGPFLTYWLAVREHALSLNSAIRYRLPYVQRRTMSNTLFRYEPFSKTIVLNHAALTAPYYYSSGTKAMFYGGIGFWYAKTLVQTLDHELEDLFATLDEKIGQRPSAAFNSKGVLKHCSDGFFYRDEYAEMAAMEIAHAALQRDDDHYRLPGAETLDTDHVFFMTMCYGSCRTEGKSRFSPGCDRAVMQSRIFAKVLRCQSKPKLCGYFWPYIT</sequence>
<reference evidence="1" key="1">
    <citation type="submission" date="2020-05" db="EMBL/GenBank/DDBJ databases">
        <title>Large-scale comparative analyses of tick genomes elucidate their genetic diversity and vector capacities.</title>
        <authorList>
            <person name="Jia N."/>
            <person name="Wang J."/>
            <person name="Shi W."/>
            <person name="Du L."/>
            <person name="Sun Y."/>
            <person name="Zhan W."/>
            <person name="Jiang J."/>
            <person name="Wang Q."/>
            <person name="Zhang B."/>
            <person name="Ji P."/>
            <person name="Sakyi L.B."/>
            <person name="Cui X."/>
            <person name="Yuan T."/>
            <person name="Jiang B."/>
            <person name="Yang W."/>
            <person name="Lam T.T.-Y."/>
            <person name="Chang Q."/>
            <person name="Ding S."/>
            <person name="Wang X."/>
            <person name="Zhu J."/>
            <person name="Ruan X."/>
            <person name="Zhao L."/>
            <person name="Wei J."/>
            <person name="Que T."/>
            <person name="Du C."/>
            <person name="Cheng J."/>
            <person name="Dai P."/>
            <person name="Han X."/>
            <person name="Huang E."/>
            <person name="Gao Y."/>
            <person name="Liu J."/>
            <person name="Shao H."/>
            <person name="Ye R."/>
            <person name="Li L."/>
            <person name="Wei W."/>
            <person name="Wang X."/>
            <person name="Wang C."/>
            <person name="Yang T."/>
            <person name="Huo Q."/>
            <person name="Li W."/>
            <person name="Guo W."/>
            <person name="Chen H."/>
            <person name="Zhou L."/>
            <person name="Ni X."/>
            <person name="Tian J."/>
            <person name="Zhou Y."/>
            <person name="Sheng Y."/>
            <person name="Liu T."/>
            <person name="Pan Y."/>
            <person name="Xia L."/>
            <person name="Li J."/>
            <person name="Zhao F."/>
            <person name="Cao W."/>
        </authorList>
    </citation>
    <scope>NUCLEOTIDE SEQUENCE</scope>
    <source>
        <strain evidence="1">Hyas-2018</strain>
    </source>
</reference>
<protein>
    <submittedName>
        <fullName evidence="1">Uncharacterized protein</fullName>
    </submittedName>
</protein>
<evidence type="ECO:0000313" key="1">
    <source>
        <dbReference type="EMBL" id="KAH6931016.1"/>
    </source>
</evidence>
<proteinExistence type="predicted"/>
<dbReference type="Proteomes" id="UP000821845">
    <property type="component" value="Chromosome 5"/>
</dbReference>
<evidence type="ECO:0000313" key="2">
    <source>
        <dbReference type="Proteomes" id="UP000821845"/>
    </source>
</evidence>
<accession>A0ACB7SAB9</accession>
<gene>
    <name evidence="1" type="ORF">HPB50_021327</name>
</gene>
<dbReference type="EMBL" id="CM023485">
    <property type="protein sequence ID" value="KAH6931016.1"/>
    <property type="molecule type" value="Genomic_DNA"/>
</dbReference>
<comment type="caution">
    <text evidence="1">The sequence shown here is derived from an EMBL/GenBank/DDBJ whole genome shotgun (WGS) entry which is preliminary data.</text>
</comment>
<keyword evidence="2" id="KW-1185">Reference proteome</keyword>
<organism evidence="1 2">
    <name type="scientific">Hyalomma asiaticum</name>
    <name type="common">Tick</name>
    <dbReference type="NCBI Taxonomy" id="266040"/>
    <lineage>
        <taxon>Eukaryota</taxon>
        <taxon>Metazoa</taxon>
        <taxon>Ecdysozoa</taxon>
        <taxon>Arthropoda</taxon>
        <taxon>Chelicerata</taxon>
        <taxon>Arachnida</taxon>
        <taxon>Acari</taxon>
        <taxon>Parasitiformes</taxon>
        <taxon>Ixodida</taxon>
        <taxon>Ixodoidea</taxon>
        <taxon>Ixodidae</taxon>
        <taxon>Hyalomminae</taxon>
        <taxon>Hyalomma</taxon>
    </lineage>
</organism>
<name>A0ACB7SAB9_HYAAI</name>